<keyword evidence="2" id="KW-1185">Reference proteome</keyword>
<proteinExistence type="predicted"/>
<dbReference type="Proteomes" id="UP000199494">
    <property type="component" value="Unassembled WGS sequence"/>
</dbReference>
<dbReference type="RefSeq" id="WP_091801286.1">
    <property type="nucleotide sequence ID" value="NZ_CP016353.1"/>
</dbReference>
<name>A0A222VIN8_9PSEU</name>
<keyword evidence="1" id="KW-0808">Transferase</keyword>
<gene>
    <name evidence="1" type="ORF">SAMN05421630_103141</name>
</gene>
<evidence type="ECO:0000313" key="2">
    <source>
        <dbReference type="Proteomes" id="UP000199494"/>
    </source>
</evidence>
<evidence type="ECO:0000313" key="1">
    <source>
        <dbReference type="EMBL" id="SDC67416.1"/>
    </source>
</evidence>
<sequence length="321" mass="32447">MKVVLRADSSRLIGAGHVARMVAVAEEASARGWSVSFAGDTGNAEFLTARLAELAVPVLPPDAPSDGADAVIVDHYGIGELRAEVNATGALLVSFEDGPFGRRAADIVVDCGFDPAPRPDDGSPIVLAGAEFAPLRQVVVAARAERARRAADTSDVPSVLVVLGGGGVWQDTVVELLTALRDTGMPFAAEALVRGEPALPEPAPGQRFVLSEPGDGLLGKLVASDLVVSAAGVTLYELCCVGVPSALVQLVDNQAAGYESAVGNGLAVGLGSAADLRDAAGTLAKLLADPSARYRIASTAAGVVDGKGAGRVLDALAGALR</sequence>
<dbReference type="SUPFAM" id="SSF53756">
    <property type="entry name" value="UDP-Glycosyltransferase/glycogen phosphorylase"/>
    <property type="match status" value="1"/>
</dbReference>
<dbReference type="KEGG" id="pmad:BAY61_00945"/>
<dbReference type="EMBL" id="FMZE01000003">
    <property type="protein sequence ID" value="SDC67416.1"/>
    <property type="molecule type" value="Genomic_DNA"/>
</dbReference>
<dbReference type="GO" id="GO:0016740">
    <property type="term" value="F:transferase activity"/>
    <property type="evidence" value="ECO:0007669"/>
    <property type="project" value="UniProtKB-KW"/>
</dbReference>
<organism evidence="1 2">
    <name type="scientific">Prauserella marina</name>
    <dbReference type="NCBI Taxonomy" id="530584"/>
    <lineage>
        <taxon>Bacteria</taxon>
        <taxon>Bacillati</taxon>
        <taxon>Actinomycetota</taxon>
        <taxon>Actinomycetes</taxon>
        <taxon>Pseudonocardiales</taxon>
        <taxon>Pseudonocardiaceae</taxon>
        <taxon>Prauserella</taxon>
    </lineage>
</organism>
<protein>
    <submittedName>
        <fullName evidence="1">Spore coat polysaccharide biosynthesis protein SpsG, predicted glycosyltransferase</fullName>
    </submittedName>
</protein>
<dbReference type="Gene3D" id="3.40.50.2000">
    <property type="entry name" value="Glycogen Phosphorylase B"/>
    <property type="match status" value="1"/>
</dbReference>
<dbReference type="STRING" id="530584.SAMN05421630_103141"/>
<accession>A0A222VIN8</accession>
<dbReference type="AlphaFoldDB" id="A0A222VIN8"/>
<reference evidence="1 2" key="1">
    <citation type="submission" date="2016-10" db="EMBL/GenBank/DDBJ databases">
        <authorList>
            <person name="de Groot N.N."/>
        </authorList>
    </citation>
    <scope>NUCLEOTIDE SEQUENCE [LARGE SCALE GENOMIC DNA]</scope>
    <source>
        <strain evidence="1 2">CGMCC 4.5506</strain>
    </source>
</reference>
<dbReference type="OrthoDB" id="9805604at2"/>
<dbReference type="Gene3D" id="3.40.50.11190">
    <property type="match status" value="1"/>
</dbReference>